<protein>
    <recommendedName>
        <fullName evidence="1">RNase MRP protein 1 RNA binding domain-containing protein</fullName>
    </recommendedName>
</protein>
<dbReference type="Pfam" id="PF20945">
    <property type="entry name" value="RMP1"/>
    <property type="match status" value="1"/>
</dbReference>
<dbReference type="InterPro" id="IPR047204">
    <property type="entry name" value="RMP1_RBD"/>
</dbReference>
<dbReference type="AlphaFoldDB" id="A0A6A6VKY3"/>
<evidence type="ECO:0000313" key="2">
    <source>
        <dbReference type="EMBL" id="KAF2750456.1"/>
    </source>
</evidence>
<dbReference type="PANTHER" id="PTHR37792:SF1">
    <property type="entry name" value="RIBONUCLEASE MRP PROTEIN SUBUNIT RMP1"/>
    <property type="match status" value="1"/>
</dbReference>
<reference evidence="2" key="1">
    <citation type="journal article" date="2020" name="Stud. Mycol.">
        <title>101 Dothideomycetes genomes: a test case for predicting lifestyles and emergence of pathogens.</title>
        <authorList>
            <person name="Haridas S."/>
            <person name="Albert R."/>
            <person name="Binder M."/>
            <person name="Bloem J."/>
            <person name="Labutti K."/>
            <person name="Salamov A."/>
            <person name="Andreopoulos B."/>
            <person name="Baker S."/>
            <person name="Barry K."/>
            <person name="Bills G."/>
            <person name="Bluhm B."/>
            <person name="Cannon C."/>
            <person name="Castanera R."/>
            <person name="Culley D."/>
            <person name="Daum C."/>
            <person name="Ezra D."/>
            <person name="Gonzalez J."/>
            <person name="Henrissat B."/>
            <person name="Kuo A."/>
            <person name="Liang C."/>
            <person name="Lipzen A."/>
            <person name="Lutzoni F."/>
            <person name="Magnuson J."/>
            <person name="Mondo S."/>
            <person name="Nolan M."/>
            <person name="Ohm R."/>
            <person name="Pangilinan J."/>
            <person name="Park H.-J."/>
            <person name="Ramirez L."/>
            <person name="Alfaro M."/>
            <person name="Sun H."/>
            <person name="Tritt A."/>
            <person name="Yoshinaga Y."/>
            <person name="Zwiers L.-H."/>
            <person name="Turgeon B."/>
            <person name="Goodwin S."/>
            <person name="Spatafora J."/>
            <person name="Crous P."/>
            <person name="Grigoriev I."/>
        </authorList>
    </citation>
    <scope>NUCLEOTIDE SEQUENCE</scope>
    <source>
        <strain evidence="2">CBS 119925</strain>
    </source>
</reference>
<dbReference type="EMBL" id="MU006564">
    <property type="protein sequence ID" value="KAF2750456.1"/>
    <property type="molecule type" value="Genomic_DNA"/>
</dbReference>
<feature type="domain" description="RNase MRP protein 1 RNA binding" evidence="1">
    <location>
        <begin position="19"/>
        <end position="82"/>
    </location>
</feature>
<sequence>MLLNASLKDKESLQEIHSLLHALFVRNRHQHKRNHWFKSLQQFRKQLGLLLEEMETKKKTVAEQKVTARLRYWDDHCIHQWYL</sequence>
<organism evidence="2 3">
    <name type="scientific">Sporormia fimetaria CBS 119925</name>
    <dbReference type="NCBI Taxonomy" id="1340428"/>
    <lineage>
        <taxon>Eukaryota</taxon>
        <taxon>Fungi</taxon>
        <taxon>Dikarya</taxon>
        <taxon>Ascomycota</taxon>
        <taxon>Pezizomycotina</taxon>
        <taxon>Dothideomycetes</taxon>
        <taxon>Pleosporomycetidae</taxon>
        <taxon>Pleosporales</taxon>
        <taxon>Sporormiaceae</taxon>
        <taxon>Sporormia</taxon>
    </lineage>
</organism>
<gene>
    <name evidence="2" type="ORF">M011DRAFT_465207</name>
</gene>
<dbReference type="GO" id="GO:0000294">
    <property type="term" value="P:nuclear-transcribed mRNA catabolic process, RNase MRP-dependent"/>
    <property type="evidence" value="ECO:0007669"/>
    <property type="project" value="TreeGrafter"/>
</dbReference>
<evidence type="ECO:0000259" key="1">
    <source>
        <dbReference type="Pfam" id="PF20945"/>
    </source>
</evidence>
<dbReference type="PANTHER" id="PTHR37792">
    <property type="entry name" value="RIBONUCLEASE MRP PROTEIN SUBUNIT RMP1"/>
    <property type="match status" value="1"/>
</dbReference>
<accession>A0A6A6VKY3</accession>
<dbReference type="GO" id="GO:0042134">
    <property type="term" value="F:rRNA primary transcript binding"/>
    <property type="evidence" value="ECO:0007669"/>
    <property type="project" value="InterPro"/>
</dbReference>
<dbReference type="InterPro" id="IPR047205">
    <property type="entry name" value="RMP1"/>
</dbReference>
<name>A0A6A6VKY3_9PLEO</name>
<evidence type="ECO:0000313" key="3">
    <source>
        <dbReference type="Proteomes" id="UP000799440"/>
    </source>
</evidence>
<dbReference type="GO" id="GO:0000172">
    <property type="term" value="C:ribonuclease MRP complex"/>
    <property type="evidence" value="ECO:0007669"/>
    <property type="project" value="InterPro"/>
</dbReference>
<proteinExistence type="predicted"/>
<dbReference type="GO" id="GO:0000466">
    <property type="term" value="P:maturation of 5.8S rRNA from tricistronic rRNA transcript (SSU-rRNA, 5.8S rRNA, LSU-rRNA)"/>
    <property type="evidence" value="ECO:0007669"/>
    <property type="project" value="TreeGrafter"/>
</dbReference>
<dbReference type="Proteomes" id="UP000799440">
    <property type="component" value="Unassembled WGS sequence"/>
</dbReference>
<keyword evidence="3" id="KW-1185">Reference proteome</keyword>
<dbReference type="OrthoDB" id="5414547at2759"/>